<feature type="non-terminal residue" evidence="1">
    <location>
        <position position="99"/>
    </location>
</feature>
<sequence>MSKSSTPTNQASPATKNASPSANLPDVNTKAYIDIACQASSNTIISTIKKYIDQTMSAHMVLINKINECIEASLNQQKQSPQLTYANQSLQDTVAIHNH</sequence>
<reference evidence="1" key="1">
    <citation type="submission" date="2021-06" db="EMBL/GenBank/DDBJ databases">
        <authorList>
            <person name="Kallberg Y."/>
            <person name="Tangrot J."/>
            <person name="Rosling A."/>
        </authorList>
    </citation>
    <scope>NUCLEOTIDE SEQUENCE</scope>
    <source>
        <strain evidence="1">MA461A</strain>
    </source>
</reference>
<protein>
    <submittedName>
        <fullName evidence="1">27249_t:CDS:1</fullName>
    </submittedName>
</protein>
<name>A0ACA9SAS8_9GLOM</name>
<proteinExistence type="predicted"/>
<organism evidence="1 2">
    <name type="scientific">Racocetra persica</name>
    <dbReference type="NCBI Taxonomy" id="160502"/>
    <lineage>
        <taxon>Eukaryota</taxon>
        <taxon>Fungi</taxon>
        <taxon>Fungi incertae sedis</taxon>
        <taxon>Mucoromycota</taxon>
        <taxon>Glomeromycotina</taxon>
        <taxon>Glomeromycetes</taxon>
        <taxon>Diversisporales</taxon>
        <taxon>Gigasporaceae</taxon>
        <taxon>Racocetra</taxon>
    </lineage>
</organism>
<gene>
    <name evidence="1" type="ORF">RPERSI_LOCUS28969</name>
</gene>
<comment type="caution">
    <text evidence="1">The sequence shown here is derived from an EMBL/GenBank/DDBJ whole genome shotgun (WGS) entry which is preliminary data.</text>
</comment>
<accession>A0ACA9SAS8</accession>
<evidence type="ECO:0000313" key="2">
    <source>
        <dbReference type="Proteomes" id="UP000789920"/>
    </source>
</evidence>
<dbReference type="Proteomes" id="UP000789920">
    <property type="component" value="Unassembled WGS sequence"/>
</dbReference>
<dbReference type="EMBL" id="CAJVQC010107508">
    <property type="protein sequence ID" value="CAG8833830.1"/>
    <property type="molecule type" value="Genomic_DNA"/>
</dbReference>
<keyword evidence="2" id="KW-1185">Reference proteome</keyword>
<evidence type="ECO:0000313" key="1">
    <source>
        <dbReference type="EMBL" id="CAG8833830.1"/>
    </source>
</evidence>